<dbReference type="GO" id="GO:0016342">
    <property type="term" value="C:catenin complex"/>
    <property type="evidence" value="ECO:0007669"/>
    <property type="project" value="TreeGrafter"/>
</dbReference>
<comment type="caution">
    <text evidence="7">The sequence shown here is derived from an EMBL/GenBank/DDBJ whole genome shotgun (WGS) entry which is preliminary data.</text>
</comment>
<evidence type="ECO:0000256" key="5">
    <source>
        <dbReference type="PROSITE-ProRule" id="PRU00043"/>
    </source>
</evidence>
<keyword evidence="2" id="KW-0677">Repeat</keyword>
<dbReference type="GO" id="GO:0005509">
    <property type="term" value="F:calcium ion binding"/>
    <property type="evidence" value="ECO:0007669"/>
    <property type="project" value="UniProtKB-UniRule"/>
</dbReference>
<dbReference type="InterPro" id="IPR002126">
    <property type="entry name" value="Cadherin-like_dom"/>
</dbReference>
<protein>
    <recommendedName>
        <fullName evidence="6">Cadherin domain-containing protein</fullName>
    </recommendedName>
</protein>
<dbReference type="GO" id="GO:0045296">
    <property type="term" value="F:cadherin binding"/>
    <property type="evidence" value="ECO:0007669"/>
    <property type="project" value="TreeGrafter"/>
</dbReference>
<dbReference type="GO" id="GO:0007156">
    <property type="term" value="P:homophilic cell adhesion via plasma membrane adhesion molecules"/>
    <property type="evidence" value="ECO:0007669"/>
    <property type="project" value="InterPro"/>
</dbReference>
<evidence type="ECO:0000256" key="2">
    <source>
        <dbReference type="ARBA" id="ARBA00022737"/>
    </source>
</evidence>
<evidence type="ECO:0000313" key="7">
    <source>
        <dbReference type="EMBL" id="KAH3842731.1"/>
    </source>
</evidence>
<organism evidence="7 8">
    <name type="scientific">Dreissena polymorpha</name>
    <name type="common">Zebra mussel</name>
    <name type="synonym">Mytilus polymorpha</name>
    <dbReference type="NCBI Taxonomy" id="45954"/>
    <lineage>
        <taxon>Eukaryota</taxon>
        <taxon>Metazoa</taxon>
        <taxon>Spiralia</taxon>
        <taxon>Lophotrochozoa</taxon>
        <taxon>Mollusca</taxon>
        <taxon>Bivalvia</taxon>
        <taxon>Autobranchia</taxon>
        <taxon>Heteroconchia</taxon>
        <taxon>Euheterodonta</taxon>
        <taxon>Imparidentia</taxon>
        <taxon>Neoheterodontei</taxon>
        <taxon>Myida</taxon>
        <taxon>Dreissenoidea</taxon>
        <taxon>Dreissenidae</taxon>
        <taxon>Dreissena</taxon>
    </lineage>
</organism>
<dbReference type="InterPro" id="IPR015919">
    <property type="entry name" value="Cadherin-like_sf"/>
</dbReference>
<dbReference type="GO" id="GO:0016477">
    <property type="term" value="P:cell migration"/>
    <property type="evidence" value="ECO:0007669"/>
    <property type="project" value="TreeGrafter"/>
</dbReference>
<dbReference type="CDD" id="cd11304">
    <property type="entry name" value="Cadherin_repeat"/>
    <property type="match status" value="1"/>
</dbReference>
<gene>
    <name evidence="7" type="ORF">DPMN_116235</name>
</gene>
<proteinExistence type="predicted"/>
<dbReference type="GO" id="GO:0008013">
    <property type="term" value="F:beta-catenin binding"/>
    <property type="evidence" value="ECO:0007669"/>
    <property type="project" value="TreeGrafter"/>
</dbReference>
<dbReference type="SUPFAM" id="SSF49313">
    <property type="entry name" value="Cadherin-like"/>
    <property type="match status" value="1"/>
</dbReference>
<dbReference type="AlphaFoldDB" id="A0A9D4QT90"/>
<dbReference type="PROSITE" id="PS50268">
    <property type="entry name" value="CADHERIN_2"/>
    <property type="match status" value="1"/>
</dbReference>
<evidence type="ECO:0000256" key="4">
    <source>
        <dbReference type="ARBA" id="ARBA00023136"/>
    </source>
</evidence>
<dbReference type="EMBL" id="JAIWYP010000004">
    <property type="protein sequence ID" value="KAH3842731.1"/>
    <property type="molecule type" value="Genomic_DNA"/>
</dbReference>
<keyword evidence="3 5" id="KW-0106">Calcium</keyword>
<evidence type="ECO:0000256" key="1">
    <source>
        <dbReference type="ARBA" id="ARBA00004370"/>
    </source>
</evidence>
<evidence type="ECO:0000256" key="3">
    <source>
        <dbReference type="ARBA" id="ARBA00022837"/>
    </source>
</evidence>
<comment type="subcellular location">
    <subcellularLocation>
        <location evidence="1">Membrane</location>
    </subcellularLocation>
</comment>
<keyword evidence="8" id="KW-1185">Reference proteome</keyword>
<dbReference type="Proteomes" id="UP000828390">
    <property type="component" value="Unassembled WGS sequence"/>
</dbReference>
<sequence>MVTYNVTGGDHKRQFQIDLYTGVITVASRLDREVTPAYTLTVTATDRGGPQMKSSTVQVNKNNHEKYINFPIFSFLLKKIVFSMALCYSQVHNFLSYSS</sequence>
<dbReference type="Pfam" id="PF00028">
    <property type="entry name" value="Cadherin"/>
    <property type="match status" value="1"/>
</dbReference>
<evidence type="ECO:0000313" key="8">
    <source>
        <dbReference type="Proteomes" id="UP000828390"/>
    </source>
</evidence>
<accession>A0A9D4QT90</accession>
<dbReference type="PANTHER" id="PTHR24027:SF438">
    <property type="entry name" value="CADHERIN 23"/>
    <property type="match status" value="1"/>
</dbReference>
<feature type="domain" description="Cadherin" evidence="6">
    <location>
        <begin position="2"/>
        <end position="73"/>
    </location>
</feature>
<evidence type="ECO:0000259" key="6">
    <source>
        <dbReference type="PROSITE" id="PS50268"/>
    </source>
</evidence>
<reference evidence="7" key="2">
    <citation type="submission" date="2020-11" db="EMBL/GenBank/DDBJ databases">
        <authorList>
            <person name="McCartney M.A."/>
            <person name="Auch B."/>
            <person name="Kono T."/>
            <person name="Mallez S."/>
            <person name="Becker A."/>
            <person name="Gohl D.M."/>
            <person name="Silverstein K.A.T."/>
            <person name="Koren S."/>
            <person name="Bechman K.B."/>
            <person name="Herman A."/>
            <person name="Abrahante J.E."/>
            <person name="Garbe J."/>
        </authorList>
    </citation>
    <scope>NUCLEOTIDE SEQUENCE</scope>
    <source>
        <strain evidence="7">Duluth1</strain>
        <tissue evidence="7">Whole animal</tissue>
    </source>
</reference>
<dbReference type="InterPro" id="IPR039808">
    <property type="entry name" value="Cadherin"/>
</dbReference>
<name>A0A9D4QT90_DREPO</name>
<keyword evidence="4" id="KW-0472">Membrane</keyword>
<dbReference type="Gene3D" id="2.60.40.60">
    <property type="entry name" value="Cadherins"/>
    <property type="match status" value="1"/>
</dbReference>
<dbReference type="PANTHER" id="PTHR24027">
    <property type="entry name" value="CADHERIN-23"/>
    <property type="match status" value="1"/>
</dbReference>
<reference evidence="7" key="1">
    <citation type="journal article" date="2019" name="bioRxiv">
        <title>The Genome of the Zebra Mussel, Dreissena polymorpha: A Resource for Invasive Species Research.</title>
        <authorList>
            <person name="McCartney M.A."/>
            <person name="Auch B."/>
            <person name="Kono T."/>
            <person name="Mallez S."/>
            <person name="Zhang Y."/>
            <person name="Obille A."/>
            <person name="Becker A."/>
            <person name="Abrahante J.E."/>
            <person name="Garbe J."/>
            <person name="Badalamenti J.P."/>
            <person name="Herman A."/>
            <person name="Mangelson H."/>
            <person name="Liachko I."/>
            <person name="Sullivan S."/>
            <person name="Sone E.D."/>
            <person name="Koren S."/>
            <person name="Silverstein K.A.T."/>
            <person name="Beckman K.B."/>
            <person name="Gohl D.M."/>
        </authorList>
    </citation>
    <scope>NUCLEOTIDE SEQUENCE</scope>
    <source>
        <strain evidence="7">Duluth1</strain>
        <tissue evidence="7">Whole animal</tissue>
    </source>
</reference>